<dbReference type="EMBL" id="BAAAIZ010000033">
    <property type="protein sequence ID" value="GAA1423114.1"/>
    <property type="molecule type" value="Genomic_DNA"/>
</dbReference>
<keyword evidence="7" id="KW-0630">Potassium</keyword>
<keyword evidence="3" id="KW-0813">Transport</keyword>
<proteinExistence type="inferred from homology"/>
<keyword evidence="6" id="KW-0631">Potassium channel</keyword>
<evidence type="ECO:0000256" key="13">
    <source>
        <dbReference type="SAM" id="Phobius"/>
    </source>
</evidence>
<gene>
    <name evidence="14" type="ORF">GCM10009601_25690</name>
</gene>
<keyword evidence="15" id="KW-1185">Reference proteome</keyword>
<sequence>MTPCHTGTDGRTLPNVVRMRKRAADGGPERLVALADGVFAIAITLLVLDLGMEPGLSDEQYHEALRELLPNLGAYAISLVVLAGFWRDHRMLFHSVRQVDSQVITLTLLGLGLAALVPFPTVLVSEYARESISVVVYSAVVAALGAVHLALLLLISRRPWLRNEEEPRGDVTISALDMGFTVAVFAVTIPLALVIGSAAMWWWLVLIPVKVWLGKRAEEAR</sequence>
<dbReference type="Pfam" id="PF06736">
    <property type="entry name" value="TMEM175"/>
    <property type="match status" value="1"/>
</dbReference>
<dbReference type="Proteomes" id="UP001500973">
    <property type="component" value="Unassembled WGS sequence"/>
</dbReference>
<accession>A0ABN1YUR5</accession>
<evidence type="ECO:0000256" key="9">
    <source>
        <dbReference type="ARBA" id="ARBA00023065"/>
    </source>
</evidence>
<evidence type="ECO:0000256" key="8">
    <source>
        <dbReference type="ARBA" id="ARBA00022989"/>
    </source>
</evidence>
<keyword evidence="4" id="KW-0633">Potassium transport</keyword>
<evidence type="ECO:0000256" key="5">
    <source>
        <dbReference type="ARBA" id="ARBA00022692"/>
    </source>
</evidence>
<evidence type="ECO:0000256" key="2">
    <source>
        <dbReference type="ARBA" id="ARBA00006920"/>
    </source>
</evidence>
<evidence type="ECO:0000256" key="1">
    <source>
        <dbReference type="ARBA" id="ARBA00004141"/>
    </source>
</evidence>
<feature type="transmembrane region" description="Helical" evidence="13">
    <location>
        <begin position="176"/>
        <end position="204"/>
    </location>
</feature>
<keyword evidence="5 13" id="KW-0812">Transmembrane</keyword>
<evidence type="ECO:0000256" key="11">
    <source>
        <dbReference type="ARBA" id="ARBA00023303"/>
    </source>
</evidence>
<comment type="subcellular location">
    <subcellularLocation>
        <location evidence="1">Membrane</location>
        <topology evidence="1">Multi-pass membrane protein</topology>
    </subcellularLocation>
</comment>
<evidence type="ECO:0000313" key="14">
    <source>
        <dbReference type="EMBL" id="GAA1423114.1"/>
    </source>
</evidence>
<feature type="transmembrane region" description="Helical" evidence="13">
    <location>
        <begin position="106"/>
        <end position="128"/>
    </location>
</feature>
<evidence type="ECO:0000256" key="7">
    <source>
        <dbReference type="ARBA" id="ARBA00022958"/>
    </source>
</evidence>
<feature type="transmembrane region" description="Helical" evidence="13">
    <location>
        <begin position="31"/>
        <end position="48"/>
    </location>
</feature>
<evidence type="ECO:0000256" key="12">
    <source>
        <dbReference type="ARBA" id="ARBA00034430"/>
    </source>
</evidence>
<keyword evidence="9" id="KW-0406">Ion transport</keyword>
<evidence type="ECO:0000256" key="10">
    <source>
        <dbReference type="ARBA" id="ARBA00023136"/>
    </source>
</evidence>
<keyword evidence="11" id="KW-0407">Ion channel</keyword>
<dbReference type="PANTHER" id="PTHR31462">
    <property type="entry name" value="ENDOSOMAL/LYSOSOMAL POTASSIUM CHANNEL TMEM175"/>
    <property type="match status" value="1"/>
</dbReference>
<dbReference type="PANTHER" id="PTHR31462:SF5">
    <property type="entry name" value="ENDOSOMAL_LYSOSOMAL PROTON CHANNEL TMEM175"/>
    <property type="match status" value="1"/>
</dbReference>
<comment type="catalytic activity">
    <reaction evidence="12">
        <text>K(+)(in) = K(+)(out)</text>
        <dbReference type="Rhea" id="RHEA:29463"/>
        <dbReference type="ChEBI" id="CHEBI:29103"/>
    </reaction>
</comment>
<comment type="similarity">
    <text evidence="2">Belongs to the TMEM175 family.</text>
</comment>
<protein>
    <submittedName>
        <fullName evidence="14">TMEM175 family protein</fullName>
    </submittedName>
</protein>
<evidence type="ECO:0000256" key="6">
    <source>
        <dbReference type="ARBA" id="ARBA00022826"/>
    </source>
</evidence>
<feature type="transmembrane region" description="Helical" evidence="13">
    <location>
        <begin position="134"/>
        <end position="155"/>
    </location>
</feature>
<reference evidence="14 15" key="1">
    <citation type="journal article" date="2019" name="Int. J. Syst. Evol. Microbiol.">
        <title>The Global Catalogue of Microorganisms (GCM) 10K type strain sequencing project: providing services to taxonomists for standard genome sequencing and annotation.</title>
        <authorList>
            <consortium name="The Broad Institute Genomics Platform"/>
            <consortium name="The Broad Institute Genome Sequencing Center for Infectious Disease"/>
            <person name="Wu L."/>
            <person name="Ma J."/>
        </authorList>
    </citation>
    <scope>NUCLEOTIDE SEQUENCE [LARGE SCALE GENOMIC DNA]</scope>
    <source>
        <strain evidence="14 15">JCM 11756</strain>
    </source>
</reference>
<name>A0ABN1YUR5_9ACTN</name>
<comment type="caution">
    <text evidence="14">The sequence shown here is derived from an EMBL/GenBank/DDBJ whole genome shotgun (WGS) entry which is preliminary data.</text>
</comment>
<dbReference type="InterPro" id="IPR010617">
    <property type="entry name" value="TMEM175-like"/>
</dbReference>
<feature type="transmembrane region" description="Helical" evidence="13">
    <location>
        <begin position="68"/>
        <end position="86"/>
    </location>
</feature>
<keyword evidence="10 13" id="KW-0472">Membrane</keyword>
<evidence type="ECO:0000256" key="3">
    <source>
        <dbReference type="ARBA" id="ARBA00022448"/>
    </source>
</evidence>
<evidence type="ECO:0000313" key="15">
    <source>
        <dbReference type="Proteomes" id="UP001500973"/>
    </source>
</evidence>
<evidence type="ECO:0000256" key="4">
    <source>
        <dbReference type="ARBA" id="ARBA00022538"/>
    </source>
</evidence>
<keyword evidence="8 13" id="KW-1133">Transmembrane helix</keyword>
<organism evidence="14 15">
    <name type="scientific">Streptomyces thermospinosisporus</name>
    <dbReference type="NCBI Taxonomy" id="161482"/>
    <lineage>
        <taxon>Bacteria</taxon>
        <taxon>Bacillati</taxon>
        <taxon>Actinomycetota</taxon>
        <taxon>Actinomycetes</taxon>
        <taxon>Kitasatosporales</taxon>
        <taxon>Streptomycetaceae</taxon>
        <taxon>Streptomyces</taxon>
    </lineage>
</organism>